<dbReference type="Proteomes" id="UP000190460">
    <property type="component" value="Unassembled WGS sequence"/>
</dbReference>
<dbReference type="PANTHER" id="PTHR35024:SF4">
    <property type="entry name" value="POLYMER-FORMING CYTOSKELETAL PROTEIN"/>
    <property type="match status" value="1"/>
</dbReference>
<dbReference type="OrthoDB" id="5294247at2"/>
<reference evidence="2 3" key="1">
    <citation type="submission" date="2017-02" db="EMBL/GenBank/DDBJ databases">
        <authorList>
            <person name="Peterson S.W."/>
        </authorList>
    </citation>
    <scope>NUCLEOTIDE SEQUENCE [LARGE SCALE GENOMIC DNA]</scope>
    <source>
        <strain evidence="2 3">ATCC 49788</strain>
    </source>
</reference>
<dbReference type="STRING" id="92487.SAMN02745130_01995"/>
<protein>
    <submittedName>
        <fullName evidence="2">Protein CcmA, bactofilin family</fullName>
    </submittedName>
</protein>
<gene>
    <name evidence="2" type="ORF">SAMN02745130_01995</name>
</gene>
<dbReference type="RefSeq" id="WP_078922461.1">
    <property type="nucleotide sequence ID" value="NZ_FUYB01000008.1"/>
</dbReference>
<sequence length="120" mass="12522">MAKKGAGAASLFEADIEVVGDVSFAGELYLQGRVNGNIMAPGESGASLFLQEHSEVNGEIRAPTLVVSGRVAGDIYSTRRVTLKSSADVVGNIHYAEILVEEGASVNGMLVSLGQTEQKL</sequence>
<organism evidence="2 3">
    <name type="scientific">Thiothrix eikelboomii</name>
    <dbReference type="NCBI Taxonomy" id="92487"/>
    <lineage>
        <taxon>Bacteria</taxon>
        <taxon>Pseudomonadati</taxon>
        <taxon>Pseudomonadota</taxon>
        <taxon>Gammaproteobacteria</taxon>
        <taxon>Thiotrichales</taxon>
        <taxon>Thiotrichaceae</taxon>
        <taxon>Thiothrix</taxon>
    </lineage>
</organism>
<keyword evidence="3" id="KW-1185">Reference proteome</keyword>
<evidence type="ECO:0000313" key="2">
    <source>
        <dbReference type="EMBL" id="SKA79437.1"/>
    </source>
</evidence>
<dbReference type="Pfam" id="PF04519">
    <property type="entry name" value="Bactofilin"/>
    <property type="match status" value="1"/>
</dbReference>
<proteinExistence type="inferred from homology"/>
<comment type="similarity">
    <text evidence="1">Belongs to the bactofilin family.</text>
</comment>
<dbReference type="AlphaFoldDB" id="A0A1T4WQP8"/>
<dbReference type="InterPro" id="IPR007607">
    <property type="entry name" value="BacA/B"/>
</dbReference>
<dbReference type="PANTHER" id="PTHR35024">
    <property type="entry name" value="HYPOTHETICAL CYTOSOLIC PROTEIN"/>
    <property type="match status" value="1"/>
</dbReference>
<evidence type="ECO:0000256" key="1">
    <source>
        <dbReference type="ARBA" id="ARBA00044755"/>
    </source>
</evidence>
<accession>A0A1T4WQP8</accession>
<name>A0A1T4WQP8_9GAMM</name>
<evidence type="ECO:0000313" key="3">
    <source>
        <dbReference type="Proteomes" id="UP000190460"/>
    </source>
</evidence>
<dbReference type="EMBL" id="FUYB01000008">
    <property type="protein sequence ID" value="SKA79437.1"/>
    <property type="molecule type" value="Genomic_DNA"/>
</dbReference>